<keyword evidence="1" id="KW-0560">Oxidoreductase</keyword>
<dbReference type="InterPro" id="IPR050129">
    <property type="entry name" value="Zn_alcohol_dh"/>
</dbReference>
<evidence type="ECO:0000313" key="4">
    <source>
        <dbReference type="EMBL" id="ADQ13746.1"/>
    </source>
</evidence>
<dbReference type="InterPro" id="IPR013154">
    <property type="entry name" value="ADH-like_N"/>
</dbReference>
<dbReference type="SUPFAM" id="SSF51735">
    <property type="entry name" value="NAD(P)-binding Rossmann-fold domains"/>
    <property type="match status" value="1"/>
</dbReference>
<organism evidence="4 5">
    <name type="scientific">Halanaerobium hydrogeniformans</name>
    <name type="common">Halanaerobium sp. (strain sapolanicus)</name>
    <dbReference type="NCBI Taxonomy" id="656519"/>
    <lineage>
        <taxon>Bacteria</taxon>
        <taxon>Bacillati</taxon>
        <taxon>Bacillota</taxon>
        <taxon>Clostridia</taxon>
        <taxon>Halanaerobiales</taxon>
        <taxon>Halanaerobiaceae</taxon>
        <taxon>Halanaerobium</taxon>
    </lineage>
</organism>
<dbReference type="STRING" id="656519.Halsa_0267"/>
<dbReference type="PANTHER" id="PTHR43401:SF2">
    <property type="entry name" value="L-THREONINE 3-DEHYDROGENASE"/>
    <property type="match status" value="1"/>
</dbReference>
<dbReference type="KEGG" id="has:Halsa_0267"/>
<proteinExistence type="predicted"/>
<sequence length="349" mass="37871">MQAAILNEKKQLELRDLPRPKIVPGGVLIKVVASGLCGADLKMIDKGHKALTYPRVLGHEITGIIVESETKEFNKGDRVQIAPGIVCGECYFCQQGITNHCQEIEIFGFTVDGGFREYIAIPEKAIKAGVLNIIPDNLSFSEAVFAEPLACCINGLELAQFTENESVLIIGAGPIGCLKAMLAKSYGAKKIILADKLAKRLDFAASLELDSLINVEEKAWHDIVNKATDGRGVDLIVLASSHVSVDHSLTGLLNKRGKILLFSGFADGKENLEIDGNLFHYGEMALIGAYGCTVKQNKKALKLMAKQKIAVKKLITDQISLNEIFKGVEKARNKETIKVIIKENEGGNG</sequence>
<accession>E4RNR8</accession>
<dbReference type="HOGENOM" id="CLU_026673_11_0_9"/>
<dbReference type="EMBL" id="CP002304">
    <property type="protein sequence ID" value="ADQ13746.1"/>
    <property type="molecule type" value="Genomic_DNA"/>
</dbReference>
<name>E4RNR8_HALHG</name>
<dbReference type="GO" id="GO:0016491">
    <property type="term" value="F:oxidoreductase activity"/>
    <property type="evidence" value="ECO:0007669"/>
    <property type="project" value="UniProtKB-KW"/>
</dbReference>
<evidence type="ECO:0000256" key="1">
    <source>
        <dbReference type="ARBA" id="ARBA00023002"/>
    </source>
</evidence>
<dbReference type="Proteomes" id="UP000007434">
    <property type="component" value="Chromosome"/>
</dbReference>
<protein>
    <submittedName>
        <fullName evidence="4">Alcohol dehydrogenase GroES domain protein</fullName>
    </submittedName>
</protein>
<keyword evidence="5" id="KW-1185">Reference proteome</keyword>
<dbReference type="eggNOG" id="COG1063">
    <property type="taxonomic scope" value="Bacteria"/>
</dbReference>
<dbReference type="Pfam" id="PF00107">
    <property type="entry name" value="ADH_zinc_N"/>
    <property type="match status" value="1"/>
</dbReference>
<gene>
    <name evidence="4" type="ordered locus">Halsa_0267</name>
</gene>
<reference evidence="4 5" key="1">
    <citation type="submission" date="2010-11" db="EMBL/GenBank/DDBJ databases">
        <title>Complete sequence of Halanaerobium sp. sapolanicus.</title>
        <authorList>
            <consortium name="US DOE Joint Genome Institute"/>
            <person name="Lucas S."/>
            <person name="Copeland A."/>
            <person name="Lapidus A."/>
            <person name="Cheng J.-F."/>
            <person name="Bruce D."/>
            <person name="Goodwin L."/>
            <person name="Pitluck S."/>
            <person name="Davenport K."/>
            <person name="Detter J.C."/>
            <person name="Han C."/>
            <person name="Tapia R."/>
            <person name="Land M."/>
            <person name="Hauser L."/>
            <person name="Jeffries C."/>
            <person name="Kyrpides N."/>
            <person name="Ivanova N."/>
            <person name="Mikhailova N."/>
            <person name="Begemann M.B."/>
            <person name="Mormile M.R."/>
            <person name="Wall J.D."/>
            <person name="Elias D.A."/>
            <person name="Woyke T."/>
        </authorList>
    </citation>
    <scope>NUCLEOTIDE SEQUENCE [LARGE SCALE GENOMIC DNA]</scope>
    <source>
        <strain evidence="5">sapolanicus</strain>
    </source>
</reference>
<reference evidence="4 5" key="2">
    <citation type="journal article" date="2011" name="J. Bacteriol.">
        <title>Complete Genome Sequence of the Haloalkaliphilic, Hydrogen Producing Halanaerobium hydrogenoformans.</title>
        <authorList>
            <person name="Brown S.D."/>
            <person name="Begemann M.B."/>
            <person name="Mormile M.R."/>
            <person name="Wall J.D."/>
            <person name="Han C.S."/>
            <person name="Goodwin L.A."/>
            <person name="Pitluck S."/>
            <person name="Land M.L."/>
            <person name="Hauser L.J."/>
            <person name="Elias D.A."/>
        </authorList>
    </citation>
    <scope>NUCLEOTIDE SEQUENCE [LARGE SCALE GENOMIC DNA]</scope>
    <source>
        <strain evidence="5">sapolanicus</strain>
    </source>
</reference>
<dbReference type="AlphaFoldDB" id="E4RNR8"/>
<feature type="domain" description="Alcohol dehydrogenase-like C-terminal" evidence="2">
    <location>
        <begin position="174"/>
        <end position="305"/>
    </location>
</feature>
<dbReference type="OrthoDB" id="9787435at2"/>
<evidence type="ECO:0000313" key="5">
    <source>
        <dbReference type="Proteomes" id="UP000007434"/>
    </source>
</evidence>
<dbReference type="Gene3D" id="3.40.50.720">
    <property type="entry name" value="NAD(P)-binding Rossmann-like Domain"/>
    <property type="match status" value="1"/>
</dbReference>
<dbReference type="Gene3D" id="3.90.180.10">
    <property type="entry name" value="Medium-chain alcohol dehydrogenases, catalytic domain"/>
    <property type="match status" value="1"/>
</dbReference>
<dbReference type="InterPro" id="IPR036291">
    <property type="entry name" value="NAD(P)-bd_dom_sf"/>
</dbReference>
<dbReference type="Pfam" id="PF08240">
    <property type="entry name" value="ADH_N"/>
    <property type="match status" value="1"/>
</dbReference>
<dbReference type="InterPro" id="IPR011032">
    <property type="entry name" value="GroES-like_sf"/>
</dbReference>
<dbReference type="PANTHER" id="PTHR43401">
    <property type="entry name" value="L-THREONINE 3-DEHYDROGENASE"/>
    <property type="match status" value="1"/>
</dbReference>
<feature type="domain" description="Alcohol dehydrogenase-like N-terminal" evidence="3">
    <location>
        <begin position="24"/>
        <end position="125"/>
    </location>
</feature>
<dbReference type="RefSeq" id="WP_013404852.1">
    <property type="nucleotide sequence ID" value="NC_014654.1"/>
</dbReference>
<dbReference type="InterPro" id="IPR013149">
    <property type="entry name" value="ADH-like_C"/>
</dbReference>
<evidence type="ECO:0000259" key="3">
    <source>
        <dbReference type="Pfam" id="PF08240"/>
    </source>
</evidence>
<dbReference type="SUPFAM" id="SSF50129">
    <property type="entry name" value="GroES-like"/>
    <property type="match status" value="1"/>
</dbReference>
<evidence type="ECO:0000259" key="2">
    <source>
        <dbReference type="Pfam" id="PF00107"/>
    </source>
</evidence>